<dbReference type="EMBL" id="DF238840">
    <property type="protein sequence ID" value="GAF26305.1"/>
    <property type="molecule type" value="Genomic_DNA"/>
</dbReference>
<protein>
    <submittedName>
        <fullName evidence="2">Uncharacterized protein</fullName>
    </submittedName>
</protein>
<dbReference type="Proteomes" id="UP000063718">
    <property type="component" value="Unassembled WGS sequence"/>
</dbReference>
<accession>A0A0S6UB27</accession>
<dbReference type="AlphaFoldDB" id="A0A0S6UB27"/>
<feature type="region of interest" description="Disordered" evidence="1">
    <location>
        <begin position="61"/>
        <end position="81"/>
    </location>
</feature>
<name>A0A0S6UB27_NEOTH</name>
<organism evidence="2">
    <name type="scientific">Moorella thermoacetica Y72</name>
    <dbReference type="NCBI Taxonomy" id="1325331"/>
    <lineage>
        <taxon>Bacteria</taxon>
        <taxon>Bacillati</taxon>
        <taxon>Bacillota</taxon>
        <taxon>Clostridia</taxon>
        <taxon>Neomoorellales</taxon>
        <taxon>Neomoorellaceae</taxon>
        <taxon>Neomoorella</taxon>
    </lineage>
</organism>
<sequence length="81" mass="8984">MSCHNKKRLCRRGGFYFMAEKPGTVKNPAEKTARRREGELGTEGAAGTNYEFAADVTAPGTRVDTNVKTGYEANREKTQKK</sequence>
<evidence type="ECO:0000256" key="1">
    <source>
        <dbReference type="SAM" id="MobiDB-lite"/>
    </source>
</evidence>
<evidence type="ECO:0000313" key="2">
    <source>
        <dbReference type="EMBL" id="GAF26305.1"/>
    </source>
</evidence>
<proteinExistence type="predicted"/>
<reference evidence="2" key="1">
    <citation type="journal article" date="2014" name="Gene">
        <title>Genome-guided analysis of transformation efficiency and carbon dioxide assimilation by Moorella thermoacetica Y72.</title>
        <authorList>
            <person name="Tsukahara K."/>
            <person name="Kita A."/>
            <person name="Nakashimada Y."/>
            <person name="Hoshino T."/>
            <person name="Murakami K."/>
        </authorList>
    </citation>
    <scope>NUCLEOTIDE SEQUENCE [LARGE SCALE GENOMIC DNA]</scope>
    <source>
        <strain evidence="2">Y72</strain>
    </source>
</reference>
<gene>
    <name evidence="2" type="ORF">MTY_1644</name>
</gene>